<dbReference type="GO" id="GO:0004930">
    <property type="term" value="F:G protein-coupled receptor activity"/>
    <property type="evidence" value="ECO:0007669"/>
    <property type="project" value="InterPro"/>
</dbReference>
<keyword evidence="3" id="KW-0812">Transmembrane</keyword>
<dbReference type="SUPFAM" id="SSF81321">
    <property type="entry name" value="Family A G protein-coupled receptor-like"/>
    <property type="match status" value="1"/>
</dbReference>
<organism evidence="7 8">
    <name type="scientific">Paramuricea clavata</name>
    <name type="common">Red gorgonian</name>
    <name type="synonym">Violescent sea-whip</name>
    <dbReference type="NCBI Taxonomy" id="317549"/>
    <lineage>
        <taxon>Eukaryota</taxon>
        <taxon>Metazoa</taxon>
        <taxon>Cnidaria</taxon>
        <taxon>Anthozoa</taxon>
        <taxon>Octocorallia</taxon>
        <taxon>Malacalcyonacea</taxon>
        <taxon>Plexauridae</taxon>
        <taxon>Paramuricea</taxon>
    </lineage>
</organism>
<dbReference type="Proteomes" id="UP001152795">
    <property type="component" value="Unassembled WGS sequence"/>
</dbReference>
<keyword evidence="5" id="KW-0472">Membrane</keyword>
<comment type="caution">
    <text evidence="7">The sequence shown here is derived from an EMBL/GenBank/DDBJ whole genome shotgun (WGS) entry which is preliminary data.</text>
</comment>
<keyword evidence="4" id="KW-1133">Transmembrane helix</keyword>
<dbReference type="PANTHER" id="PTHR24241:SF76">
    <property type="entry name" value="NEUROPEPTIDE SIFAMIDE RECEPTOR"/>
    <property type="match status" value="1"/>
</dbReference>
<evidence type="ECO:0000256" key="3">
    <source>
        <dbReference type="ARBA" id="ARBA00022692"/>
    </source>
</evidence>
<proteinExistence type="predicted"/>
<dbReference type="GO" id="GO:0005886">
    <property type="term" value="C:plasma membrane"/>
    <property type="evidence" value="ECO:0007669"/>
    <property type="project" value="UniProtKB-SubCell"/>
</dbReference>
<evidence type="ECO:0000256" key="5">
    <source>
        <dbReference type="ARBA" id="ARBA00023136"/>
    </source>
</evidence>
<accession>A0A6S7FSY3</accession>
<keyword evidence="2" id="KW-1003">Cell membrane</keyword>
<evidence type="ECO:0000256" key="6">
    <source>
        <dbReference type="ARBA" id="ARBA00023170"/>
    </source>
</evidence>
<keyword evidence="8" id="KW-1185">Reference proteome</keyword>
<dbReference type="Pfam" id="PF00001">
    <property type="entry name" value="7tm_1"/>
    <property type="match status" value="1"/>
</dbReference>
<dbReference type="GO" id="GO:0032870">
    <property type="term" value="P:cellular response to hormone stimulus"/>
    <property type="evidence" value="ECO:0007669"/>
    <property type="project" value="TreeGrafter"/>
</dbReference>
<keyword evidence="6 7" id="KW-0675">Receptor</keyword>
<dbReference type="Gene3D" id="1.20.1070.10">
    <property type="entry name" value="Rhodopsin 7-helix transmembrane proteins"/>
    <property type="match status" value="1"/>
</dbReference>
<dbReference type="InterPro" id="IPR000276">
    <property type="entry name" value="GPCR_Rhodpsn"/>
</dbReference>
<evidence type="ECO:0000313" key="7">
    <source>
        <dbReference type="EMBL" id="CAB3983064.1"/>
    </source>
</evidence>
<reference evidence="7" key="1">
    <citation type="submission" date="2020-04" db="EMBL/GenBank/DDBJ databases">
        <authorList>
            <person name="Alioto T."/>
            <person name="Alioto T."/>
            <person name="Gomez Garrido J."/>
        </authorList>
    </citation>
    <scope>NUCLEOTIDE SEQUENCE</scope>
    <source>
        <strain evidence="7">A484AB</strain>
    </source>
</reference>
<evidence type="ECO:0000256" key="2">
    <source>
        <dbReference type="ARBA" id="ARBA00022475"/>
    </source>
</evidence>
<evidence type="ECO:0000256" key="1">
    <source>
        <dbReference type="ARBA" id="ARBA00004651"/>
    </source>
</evidence>
<dbReference type="InterPro" id="IPR017452">
    <property type="entry name" value="GPCR_Rhodpsn_7TM"/>
</dbReference>
<dbReference type="GO" id="GO:0042277">
    <property type="term" value="F:peptide binding"/>
    <property type="evidence" value="ECO:0007669"/>
    <property type="project" value="TreeGrafter"/>
</dbReference>
<sequence length="294" mass="33412">MAVDTQLQGAICMLTVSLGILGNIPVILSIFRKRSLLKNNHYYLILHLAICDFLYLFLFTPVIYSTLNASPMITSSSYLLCKIWWPAHTVVFTAGGHFLVLISILRYRAIVHPLKPPVRRSTLKILSTFVYVLAIIYIIPYVLVLELNGSCEEEWPVESLSIVYTVFLIGIQYFIPVVILSIIYYKICRRLIARNNTMKTMDARNQTGQKNSRTSFKDIRNIKTFFVSFTIVACFTVSACPMQVMWIVAASSSSPSIPLGFYALTMFGTSVINPYVYGALDMKVFSFFKPCRKR</sequence>
<dbReference type="PRINTS" id="PR00237">
    <property type="entry name" value="GPCRRHODOPSN"/>
</dbReference>
<dbReference type="CDD" id="cd00637">
    <property type="entry name" value="7tm_classA_rhodopsin-like"/>
    <property type="match status" value="1"/>
</dbReference>
<dbReference type="PANTHER" id="PTHR24241">
    <property type="entry name" value="NEUROPEPTIDE RECEPTOR-RELATED G-PROTEIN COUPLED RECEPTOR"/>
    <property type="match status" value="1"/>
</dbReference>
<dbReference type="EMBL" id="CACRXK020000570">
    <property type="protein sequence ID" value="CAB3983064.1"/>
    <property type="molecule type" value="Genomic_DNA"/>
</dbReference>
<dbReference type="AlphaFoldDB" id="A0A6S7FSY3"/>
<comment type="subcellular location">
    <subcellularLocation>
        <location evidence="1">Cell membrane</location>
        <topology evidence="1">Multi-pass membrane protein</topology>
    </subcellularLocation>
</comment>
<evidence type="ECO:0000256" key="4">
    <source>
        <dbReference type="ARBA" id="ARBA00022989"/>
    </source>
</evidence>
<protein>
    <submittedName>
        <fullName evidence="7">Neuropeptide FF receptor 2-like</fullName>
    </submittedName>
</protein>
<evidence type="ECO:0000313" key="8">
    <source>
        <dbReference type="Proteomes" id="UP001152795"/>
    </source>
</evidence>
<gene>
    <name evidence="7" type="ORF">PACLA_8A028319</name>
</gene>
<dbReference type="PROSITE" id="PS50262">
    <property type="entry name" value="G_PROTEIN_RECEP_F1_2"/>
    <property type="match status" value="1"/>
</dbReference>
<name>A0A6S7FSY3_PARCT</name>
<dbReference type="OrthoDB" id="5951670at2759"/>